<dbReference type="Pfam" id="PF03000">
    <property type="entry name" value="NPH3"/>
    <property type="match status" value="1"/>
</dbReference>
<evidence type="ECO:0000256" key="2">
    <source>
        <dbReference type="ARBA" id="ARBA00004906"/>
    </source>
</evidence>
<evidence type="ECO:0000259" key="8">
    <source>
        <dbReference type="PROSITE" id="PS51649"/>
    </source>
</evidence>
<keyword evidence="10" id="KW-1185">Reference proteome</keyword>
<dbReference type="Pfam" id="PF00651">
    <property type="entry name" value="BTB"/>
    <property type="match status" value="1"/>
</dbReference>
<dbReference type="InterPro" id="IPR027356">
    <property type="entry name" value="NPH3_dom"/>
</dbReference>
<dbReference type="Proteomes" id="UP001163823">
    <property type="component" value="Chromosome 4"/>
</dbReference>
<organism evidence="9 10">
    <name type="scientific">Quillaja saponaria</name>
    <name type="common">Soap bark tree</name>
    <dbReference type="NCBI Taxonomy" id="32244"/>
    <lineage>
        <taxon>Eukaryota</taxon>
        <taxon>Viridiplantae</taxon>
        <taxon>Streptophyta</taxon>
        <taxon>Embryophyta</taxon>
        <taxon>Tracheophyta</taxon>
        <taxon>Spermatophyta</taxon>
        <taxon>Magnoliopsida</taxon>
        <taxon>eudicotyledons</taxon>
        <taxon>Gunneridae</taxon>
        <taxon>Pentapetalae</taxon>
        <taxon>rosids</taxon>
        <taxon>fabids</taxon>
        <taxon>Fabales</taxon>
        <taxon>Quillajaceae</taxon>
        <taxon>Quillaja</taxon>
    </lineage>
</organism>
<comment type="pathway">
    <text evidence="2">Protein modification; protein ubiquitination.</text>
</comment>
<dbReference type="InterPro" id="IPR043454">
    <property type="entry name" value="NPH3/RPT2-like"/>
</dbReference>
<keyword evidence="3" id="KW-0833">Ubl conjugation pathway</keyword>
<evidence type="ECO:0000256" key="6">
    <source>
        <dbReference type="SAM" id="MobiDB-lite"/>
    </source>
</evidence>
<dbReference type="Gene3D" id="3.30.710.10">
    <property type="entry name" value="Potassium Channel Kv1.1, Chain A"/>
    <property type="match status" value="1"/>
</dbReference>
<dbReference type="InterPro" id="IPR011333">
    <property type="entry name" value="SKP1/BTB/POZ_sf"/>
</dbReference>
<evidence type="ECO:0000256" key="3">
    <source>
        <dbReference type="ARBA" id="ARBA00022786"/>
    </source>
</evidence>
<dbReference type="InterPro" id="IPR000210">
    <property type="entry name" value="BTB/POZ_dom"/>
</dbReference>
<name>A0AAD7VE64_QUISA</name>
<evidence type="ECO:0000256" key="4">
    <source>
        <dbReference type="PROSITE-ProRule" id="PRU00982"/>
    </source>
</evidence>
<feature type="region of interest" description="Disordered" evidence="6">
    <location>
        <begin position="522"/>
        <end position="546"/>
    </location>
</feature>
<reference evidence="9" key="1">
    <citation type="journal article" date="2023" name="Science">
        <title>Elucidation of the pathway for biosynthesis of saponin adjuvants from the soapbark tree.</title>
        <authorList>
            <person name="Reed J."/>
            <person name="Orme A."/>
            <person name="El-Demerdash A."/>
            <person name="Owen C."/>
            <person name="Martin L.B.B."/>
            <person name="Misra R.C."/>
            <person name="Kikuchi S."/>
            <person name="Rejzek M."/>
            <person name="Martin A.C."/>
            <person name="Harkess A."/>
            <person name="Leebens-Mack J."/>
            <person name="Louveau T."/>
            <person name="Stephenson M.J."/>
            <person name="Osbourn A."/>
        </authorList>
    </citation>
    <scope>NUCLEOTIDE SEQUENCE</scope>
    <source>
        <strain evidence="9">S10</strain>
    </source>
</reference>
<evidence type="ECO:0000313" key="9">
    <source>
        <dbReference type="EMBL" id="KAJ7972398.1"/>
    </source>
</evidence>
<dbReference type="PANTHER" id="PTHR32370">
    <property type="entry name" value="OS12G0117600 PROTEIN"/>
    <property type="match status" value="1"/>
</dbReference>
<feature type="domain" description="NPH3" evidence="8">
    <location>
        <begin position="212"/>
        <end position="502"/>
    </location>
</feature>
<dbReference type="SUPFAM" id="SSF54695">
    <property type="entry name" value="POZ domain"/>
    <property type="match status" value="1"/>
</dbReference>
<sequence length="603" mass="67391">MAGMKMGAKFEAFHREGQTWLCTTGLPSDVTIEVGDMSFLLHKFPLISRSGLLKKLLEGIPNEDGSNSVLQLHDLPGGAKTFELITKFCYFGKIEITALNVVSLRCAAEYLQMTEDCGEGNLIAKAEAFLDEVFSNWTDSKKALETCEEVEPYAEDLHIISRCIDSLAVKAYSDPNLFNLPEAGDKSLQSPRGTVLWNGIYSEIKPPATGDDWWYEEVSSLSLYLYKRLILAIEAKGMKLETIAASIIYYCSRYLPLMNRQSSFSETNHVNSGTTIAATSEADQRALLEEIVCLLPNKKGVTSTKSLLMLLRNAMILHASPSCRENLEKRVGAQLDQAVLVDLLIPNMGYSVETLYDIDCVQRILDYFMSIYKAAAESSSPCIIEEGQLISGTDTLTPLTMVANLVDGYLAEVAPDVNLKLLKFQALAAVVPDYARPLDDGIYHAIDVYLKAHPWLTDSEREQLCRLMNCQKLSLEASAHAAQNERLPLRVIVQVLFFEQLRLRTSISGWFFVSDNLDNTQNPSGHLGLPKSDGSRQMDRAQDRGLGADNMRERVLELEKECSSMKKDLQKLVKTKKRWNIFTNKLGFRKKSECCNPKESSPL</sequence>
<comment type="subcellular location">
    <subcellularLocation>
        <location evidence="1">Endomembrane system</location>
        <topology evidence="1">Peripheral membrane protein</topology>
    </subcellularLocation>
</comment>
<dbReference type="PROSITE" id="PS50097">
    <property type="entry name" value="BTB"/>
    <property type="match status" value="1"/>
</dbReference>
<gene>
    <name evidence="9" type="ORF">O6P43_010293</name>
</gene>
<dbReference type="SMART" id="SM00225">
    <property type="entry name" value="BTB"/>
    <property type="match status" value="1"/>
</dbReference>
<feature type="domain" description="BTB" evidence="7">
    <location>
        <begin position="28"/>
        <end position="98"/>
    </location>
</feature>
<dbReference type="AlphaFoldDB" id="A0AAD7VE64"/>
<dbReference type="EMBL" id="JARAOO010000004">
    <property type="protein sequence ID" value="KAJ7972398.1"/>
    <property type="molecule type" value="Genomic_DNA"/>
</dbReference>
<protein>
    <submittedName>
        <fullName evidence="9">BTB/POZ domain-containing protein</fullName>
    </submittedName>
</protein>
<evidence type="ECO:0000313" key="10">
    <source>
        <dbReference type="Proteomes" id="UP001163823"/>
    </source>
</evidence>
<feature type="coiled-coil region" evidence="5">
    <location>
        <begin position="548"/>
        <end position="575"/>
    </location>
</feature>
<feature type="compositionally biased region" description="Basic and acidic residues" evidence="6">
    <location>
        <begin position="533"/>
        <end position="543"/>
    </location>
</feature>
<accession>A0AAD7VE64</accession>
<dbReference type="PROSITE" id="PS51649">
    <property type="entry name" value="NPH3"/>
    <property type="match status" value="1"/>
</dbReference>
<comment type="caution">
    <text evidence="9">The sequence shown here is derived from an EMBL/GenBank/DDBJ whole genome shotgun (WGS) entry which is preliminary data.</text>
</comment>
<dbReference type="GO" id="GO:0012505">
    <property type="term" value="C:endomembrane system"/>
    <property type="evidence" value="ECO:0007669"/>
    <property type="project" value="UniProtKB-SubCell"/>
</dbReference>
<keyword evidence="5" id="KW-0175">Coiled coil</keyword>
<evidence type="ECO:0000256" key="1">
    <source>
        <dbReference type="ARBA" id="ARBA00004184"/>
    </source>
</evidence>
<evidence type="ECO:0000259" key="7">
    <source>
        <dbReference type="PROSITE" id="PS50097"/>
    </source>
</evidence>
<evidence type="ECO:0000256" key="5">
    <source>
        <dbReference type="SAM" id="Coils"/>
    </source>
</evidence>
<dbReference type="KEGG" id="qsa:O6P43_010293"/>
<comment type="similarity">
    <text evidence="4">Belongs to the NPH3 family.</text>
</comment>
<proteinExistence type="inferred from homology"/>